<dbReference type="GO" id="GO:0006515">
    <property type="term" value="P:protein quality control for misfolded or incompletely synthesized proteins"/>
    <property type="evidence" value="ECO:0007669"/>
    <property type="project" value="TreeGrafter"/>
</dbReference>
<evidence type="ECO:0000259" key="1">
    <source>
        <dbReference type="SMART" id="SM00382"/>
    </source>
</evidence>
<dbReference type="GO" id="GO:0051131">
    <property type="term" value="P:chaperone-mediated protein complex assembly"/>
    <property type="evidence" value="ECO:0007669"/>
    <property type="project" value="TreeGrafter"/>
</dbReference>
<dbReference type="Pfam" id="PF00004">
    <property type="entry name" value="AAA"/>
    <property type="match status" value="1"/>
</dbReference>
<dbReference type="InterPro" id="IPR003959">
    <property type="entry name" value="ATPase_AAA_core"/>
</dbReference>
<dbReference type="Proteomes" id="UP000324853">
    <property type="component" value="Unassembled WGS sequence"/>
</dbReference>
<dbReference type="EMBL" id="VSSR01000023">
    <property type="protein sequence ID" value="TYL84328.1"/>
    <property type="molecule type" value="Genomic_DNA"/>
</dbReference>
<dbReference type="Gene3D" id="3.40.50.300">
    <property type="entry name" value="P-loop containing nucleotide triphosphate hydrolases"/>
    <property type="match status" value="1"/>
</dbReference>
<name>A0A5S4WW03_9BRAD</name>
<dbReference type="GO" id="GO:0004176">
    <property type="term" value="F:ATP-dependent peptidase activity"/>
    <property type="evidence" value="ECO:0007669"/>
    <property type="project" value="InterPro"/>
</dbReference>
<evidence type="ECO:0000313" key="3">
    <source>
        <dbReference type="Proteomes" id="UP000324853"/>
    </source>
</evidence>
<dbReference type="PANTHER" id="PTHR43718">
    <property type="entry name" value="LON PROTEASE"/>
    <property type="match status" value="1"/>
</dbReference>
<dbReference type="GO" id="GO:0007005">
    <property type="term" value="P:mitochondrion organization"/>
    <property type="evidence" value="ECO:0007669"/>
    <property type="project" value="TreeGrafter"/>
</dbReference>
<feature type="domain" description="AAA+ ATPase" evidence="1">
    <location>
        <begin position="1"/>
        <end position="149"/>
    </location>
</feature>
<evidence type="ECO:0000313" key="2">
    <source>
        <dbReference type="EMBL" id="TYL84328.1"/>
    </source>
</evidence>
<organism evidence="2 3">
    <name type="scientific">Bradyrhizobium cytisi</name>
    <dbReference type="NCBI Taxonomy" id="515489"/>
    <lineage>
        <taxon>Bacteria</taxon>
        <taxon>Pseudomonadati</taxon>
        <taxon>Pseudomonadota</taxon>
        <taxon>Alphaproteobacteria</taxon>
        <taxon>Hyphomicrobiales</taxon>
        <taxon>Nitrobacteraceae</taxon>
        <taxon>Bradyrhizobium</taxon>
    </lineage>
</organism>
<dbReference type="SMART" id="SM00382">
    <property type="entry name" value="AAA"/>
    <property type="match status" value="1"/>
</dbReference>
<dbReference type="OrthoDB" id="5297432at2"/>
<protein>
    <submittedName>
        <fullName evidence="2">AAA family ATPase</fullName>
    </submittedName>
</protein>
<dbReference type="GO" id="GO:0005524">
    <property type="term" value="F:ATP binding"/>
    <property type="evidence" value="ECO:0007669"/>
    <property type="project" value="InterPro"/>
</dbReference>
<sequence>MGKPTILLGPPGVSKSRVVRKLAAAVGWQHVQRYQADASADGQFAGTSKGWSNTEASVPARAVLASKTANPLVFIDEIDKAASSQTHGSLFNSLLSFLEQETAKNYRDQSTDCEFDFSAVSFICTANDVSVLPSHLRDRFRVVKVPAPRLVEPAVAGGFDHRRHAARGRMGRVRRSVRAGRAERHGEGLAGARHVDARALQKIVRATLEARDTNAMRH</sequence>
<comment type="caution">
    <text evidence="2">The sequence shown here is derived from an EMBL/GenBank/DDBJ whole genome shotgun (WGS) entry which is preliminary data.</text>
</comment>
<keyword evidence="3" id="KW-1185">Reference proteome</keyword>
<dbReference type="GO" id="GO:0003697">
    <property type="term" value="F:single-stranded DNA binding"/>
    <property type="evidence" value="ECO:0007669"/>
    <property type="project" value="TreeGrafter"/>
</dbReference>
<proteinExistence type="predicted"/>
<gene>
    <name evidence="2" type="ORF">FXB38_15920</name>
</gene>
<dbReference type="RefSeq" id="WP_148751802.1">
    <property type="nucleotide sequence ID" value="NZ_VSSR01000023.1"/>
</dbReference>
<dbReference type="InterPro" id="IPR027417">
    <property type="entry name" value="P-loop_NTPase"/>
</dbReference>
<dbReference type="GO" id="GO:0004252">
    <property type="term" value="F:serine-type endopeptidase activity"/>
    <property type="evidence" value="ECO:0007669"/>
    <property type="project" value="InterPro"/>
</dbReference>
<dbReference type="SUPFAM" id="SSF52540">
    <property type="entry name" value="P-loop containing nucleoside triphosphate hydrolases"/>
    <property type="match status" value="1"/>
</dbReference>
<dbReference type="PANTHER" id="PTHR43718:SF2">
    <property type="entry name" value="LON PROTEASE HOMOLOG, MITOCHONDRIAL"/>
    <property type="match status" value="1"/>
</dbReference>
<dbReference type="AlphaFoldDB" id="A0A5S4WW03"/>
<dbReference type="GO" id="GO:0016887">
    <property type="term" value="F:ATP hydrolysis activity"/>
    <property type="evidence" value="ECO:0007669"/>
    <property type="project" value="InterPro"/>
</dbReference>
<dbReference type="InterPro" id="IPR027065">
    <property type="entry name" value="Lon_Prtase"/>
</dbReference>
<accession>A0A5S4WW03</accession>
<dbReference type="InterPro" id="IPR003593">
    <property type="entry name" value="AAA+_ATPase"/>
</dbReference>
<reference evidence="2 3" key="1">
    <citation type="submission" date="2019-08" db="EMBL/GenBank/DDBJ databases">
        <title>Bradyrhizobium hipponensis sp. nov., a rhizobium isolated from a Lupinus angustifolius root nodule in Tunisia.</title>
        <authorList>
            <person name="Off K."/>
            <person name="Rejili M."/>
            <person name="Mars M."/>
            <person name="Brachmann A."/>
            <person name="Marin M."/>
        </authorList>
    </citation>
    <scope>NUCLEOTIDE SEQUENCE [LARGE SCALE GENOMIC DNA]</scope>
    <source>
        <strain evidence="2 3">CTAW11</strain>
    </source>
</reference>